<dbReference type="AlphaFoldDB" id="A0AA39U1F9"/>
<name>A0AA39U1F9_9PEZI</name>
<sequence>MKTTICQVYAVSCSSSGTRNQMGGARSYTATKAGGQANCTGQVCRELYDVAGPHPAKCPRSSDDPLESHVLSILQLAVGTFNVASLRAAIINKACSAQGRAGYWRKFNLLGFEPIRRHWRSRGRRDRRMDGFWRKGAKLLRPNRAKCFSPQVNKPETSKQATNRKRFVLTLKSETDSFFVGLVARRLVTVEATKKSTKMSEHSFVACRGNWDSFPSSILAIPARRKVAVAMLLV</sequence>
<keyword evidence="2" id="KW-1185">Reference proteome</keyword>
<accession>A0AA39U1F9</accession>
<dbReference type="Proteomes" id="UP001174934">
    <property type="component" value="Unassembled WGS sequence"/>
</dbReference>
<evidence type="ECO:0000313" key="1">
    <source>
        <dbReference type="EMBL" id="KAK0610443.1"/>
    </source>
</evidence>
<dbReference type="EMBL" id="JAULSR010000010">
    <property type="protein sequence ID" value="KAK0610443.1"/>
    <property type="molecule type" value="Genomic_DNA"/>
</dbReference>
<gene>
    <name evidence="1" type="ORF">B0T17DRAFT_113647</name>
</gene>
<reference evidence="1" key="1">
    <citation type="submission" date="2023-06" db="EMBL/GenBank/DDBJ databases">
        <title>Genome-scale phylogeny and comparative genomics of the fungal order Sordariales.</title>
        <authorList>
            <consortium name="Lawrence Berkeley National Laboratory"/>
            <person name="Hensen N."/>
            <person name="Bonometti L."/>
            <person name="Westerberg I."/>
            <person name="Brannstrom I.O."/>
            <person name="Guillou S."/>
            <person name="Cros-Aarteil S."/>
            <person name="Calhoun S."/>
            <person name="Haridas S."/>
            <person name="Kuo A."/>
            <person name="Mondo S."/>
            <person name="Pangilinan J."/>
            <person name="Riley R."/>
            <person name="LaButti K."/>
            <person name="Andreopoulos B."/>
            <person name="Lipzen A."/>
            <person name="Chen C."/>
            <person name="Yanf M."/>
            <person name="Daum C."/>
            <person name="Ng V."/>
            <person name="Clum A."/>
            <person name="Steindorff A."/>
            <person name="Ohm R."/>
            <person name="Martin F."/>
            <person name="Silar P."/>
            <person name="Natvig D."/>
            <person name="Lalanne C."/>
            <person name="Gautier V."/>
            <person name="Ament-velasquez S.L."/>
            <person name="Kruys A."/>
            <person name="Hutchinson M.I."/>
            <person name="Powell A.J."/>
            <person name="Barry K."/>
            <person name="Miller A.N."/>
            <person name="Grigoriev I.V."/>
            <person name="Debuchy R."/>
            <person name="Gladieux P."/>
            <person name="Thoren M.H."/>
            <person name="Johannesson H."/>
        </authorList>
    </citation>
    <scope>NUCLEOTIDE SEQUENCE</scope>
    <source>
        <strain evidence="1">SMH3391-2</strain>
    </source>
</reference>
<evidence type="ECO:0000313" key="2">
    <source>
        <dbReference type="Proteomes" id="UP001174934"/>
    </source>
</evidence>
<proteinExistence type="predicted"/>
<comment type="caution">
    <text evidence="1">The sequence shown here is derived from an EMBL/GenBank/DDBJ whole genome shotgun (WGS) entry which is preliminary data.</text>
</comment>
<protein>
    <submittedName>
        <fullName evidence="1">Uncharacterized protein</fullName>
    </submittedName>
</protein>
<organism evidence="1 2">
    <name type="scientific">Bombardia bombarda</name>
    <dbReference type="NCBI Taxonomy" id="252184"/>
    <lineage>
        <taxon>Eukaryota</taxon>
        <taxon>Fungi</taxon>
        <taxon>Dikarya</taxon>
        <taxon>Ascomycota</taxon>
        <taxon>Pezizomycotina</taxon>
        <taxon>Sordariomycetes</taxon>
        <taxon>Sordariomycetidae</taxon>
        <taxon>Sordariales</taxon>
        <taxon>Lasiosphaeriaceae</taxon>
        <taxon>Bombardia</taxon>
    </lineage>
</organism>